<accession>A0ACA9PFT0</accession>
<keyword evidence="2" id="KW-1185">Reference proteome</keyword>
<reference evidence="1" key="1">
    <citation type="submission" date="2021-06" db="EMBL/GenBank/DDBJ databases">
        <authorList>
            <person name="Kallberg Y."/>
            <person name="Tangrot J."/>
            <person name="Rosling A."/>
        </authorList>
    </citation>
    <scope>NUCLEOTIDE SEQUENCE</scope>
    <source>
        <strain evidence="1">AU212A</strain>
    </source>
</reference>
<dbReference type="EMBL" id="CAJVPM010042248">
    <property type="protein sequence ID" value="CAG8708604.1"/>
    <property type="molecule type" value="Genomic_DNA"/>
</dbReference>
<feature type="non-terminal residue" evidence="1">
    <location>
        <position position="1"/>
    </location>
</feature>
<dbReference type="Proteomes" id="UP000789860">
    <property type="component" value="Unassembled WGS sequence"/>
</dbReference>
<evidence type="ECO:0000313" key="2">
    <source>
        <dbReference type="Proteomes" id="UP000789860"/>
    </source>
</evidence>
<proteinExistence type="predicted"/>
<gene>
    <name evidence="1" type="ORF">SCALOS_LOCUS10781</name>
</gene>
<protein>
    <submittedName>
        <fullName evidence="1">2666_t:CDS:1</fullName>
    </submittedName>
</protein>
<comment type="caution">
    <text evidence="1">The sequence shown here is derived from an EMBL/GenBank/DDBJ whole genome shotgun (WGS) entry which is preliminary data.</text>
</comment>
<feature type="non-terminal residue" evidence="1">
    <location>
        <position position="125"/>
    </location>
</feature>
<name>A0ACA9PFT0_9GLOM</name>
<organism evidence="1 2">
    <name type="scientific">Scutellospora calospora</name>
    <dbReference type="NCBI Taxonomy" id="85575"/>
    <lineage>
        <taxon>Eukaryota</taxon>
        <taxon>Fungi</taxon>
        <taxon>Fungi incertae sedis</taxon>
        <taxon>Mucoromycota</taxon>
        <taxon>Glomeromycotina</taxon>
        <taxon>Glomeromycetes</taxon>
        <taxon>Diversisporales</taxon>
        <taxon>Gigasporaceae</taxon>
        <taxon>Scutellospora</taxon>
    </lineage>
</organism>
<evidence type="ECO:0000313" key="1">
    <source>
        <dbReference type="EMBL" id="CAG8708604.1"/>
    </source>
</evidence>
<sequence length="125" mass="14548">LNEYSYENEYPIPYGSQLDIPNITCKTNIENKSCDDYIYQTNNGCWTLSPLRFSDRNAKCSGSFCSLDSYNHYLIDSYNNFVILNITSNNSSSTDYYVVMFNFVFIGNSRKNFLQLKFNMHPFNG</sequence>